<dbReference type="GO" id="GO:0008270">
    <property type="term" value="F:zinc ion binding"/>
    <property type="evidence" value="ECO:0007669"/>
    <property type="project" value="UniProtKB-KW"/>
</dbReference>
<feature type="compositionally biased region" description="Basic and acidic residues" evidence="6">
    <location>
        <begin position="480"/>
        <end position="506"/>
    </location>
</feature>
<dbReference type="Proteomes" id="UP000091820">
    <property type="component" value="Unassembled WGS sequence"/>
</dbReference>
<feature type="compositionally biased region" description="Basic and acidic residues" evidence="6">
    <location>
        <begin position="341"/>
        <end position="392"/>
    </location>
</feature>
<reference evidence="9" key="1">
    <citation type="submission" date="2014-03" db="EMBL/GenBank/DDBJ databases">
        <authorList>
            <person name="Aksoy S."/>
            <person name="Warren W."/>
            <person name="Wilson R.K."/>
        </authorList>
    </citation>
    <scope>NUCLEOTIDE SEQUENCE [LARGE SCALE GENOMIC DNA]</scope>
    <source>
        <strain evidence="9">IAEA</strain>
    </source>
</reference>
<dbReference type="GO" id="GO:0010604">
    <property type="term" value="P:positive regulation of macromolecule metabolic process"/>
    <property type="evidence" value="ECO:0007669"/>
    <property type="project" value="UniProtKB-ARBA"/>
</dbReference>
<dbReference type="EnsemblMetazoa" id="GBRI000490-RA">
    <property type="protein sequence ID" value="GBRI000490-PA"/>
    <property type="gene ID" value="GBRI000490"/>
</dbReference>
<proteinExistence type="predicted"/>
<dbReference type="GO" id="GO:0005634">
    <property type="term" value="C:nucleus"/>
    <property type="evidence" value="ECO:0007669"/>
    <property type="project" value="UniProtKB-ARBA"/>
</dbReference>
<feature type="region of interest" description="Disordered" evidence="6">
    <location>
        <begin position="310"/>
        <end position="329"/>
    </location>
</feature>
<dbReference type="VEuPathDB" id="VectorBase:GBRI000490"/>
<feature type="region of interest" description="Disordered" evidence="6">
    <location>
        <begin position="1033"/>
        <end position="1058"/>
    </location>
</feature>
<feature type="domain" description="C2H2-type" evidence="7">
    <location>
        <begin position="1512"/>
        <end position="1540"/>
    </location>
</feature>
<evidence type="ECO:0000256" key="2">
    <source>
        <dbReference type="ARBA" id="ARBA00022737"/>
    </source>
</evidence>
<feature type="compositionally biased region" description="Basic and acidic residues" evidence="6">
    <location>
        <begin position="538"/>
        <end position="547"/>
    </location>
</feature>
<feature type="domain" description="C2H2-type" evidence="7">
    <location>
        <begin position="1264"/>
        <end position="1292"/>
    </location>
</feature>
<dbReference type="PROSITE" id="PS00028">
    <property type="entry name" value="ZINC_FINGER_C2H2_1"/>
    <property type="match status" value="3"/>
</dbReference>
<dbReference type="GO" id="GO:0000981">
    <property type="term" value="F:DNA-binding transcription factor activity, RNA polymerase II-specific"/>
    <property type="evidence" value="ECO:0007669"/>
    <property type="project" value="TreeGrafter"/>
</dbReference>
<dbReference type="InterPro" id="IPR050329">
    <property type="entry name" value="GLI_C2H2-zinc-finger"/>
</dbReference>
<dbReference type="PANTHER" id="PTHR19818">
    <property type="entry name" value="ZINC FINGER PROTEIN ZIC AND GLI"/>
    <property type="match status" value="1"/>
</dbReference>
<feature type="compositionally biased region" description="Basic and acidic residues" evidence="6">
    <location>
        <begin position="588"/>
        <end position="601"/>
    </location>
</feature>
<protein>
    <recommendedName>
        <fullName evidence="7">C2H2-type domain-containing protein</fullName>
    </recommendedName>
</protein>
<evidence type="ECO:0000256" key="4">
    <source>
        <dbReference type="ARBA" id="ARBA00022833"/>
    </source>
</evidence>
<feature type="region of interest" description="Disordered" evidence="6">
    <location>
        <begin position="585"/>
        <end position="612"/>
    </location>
</feature>
<feature type="compositionally biased region" description="Polar residues" evidence="6">
    <location>
        <begin position="514"/>
        <end position="528"/>
    </location>
</feature>
<keyword evidence="9" id="KW-1185">Reference proteome</keyword>
<feature type="compositionally biased region" description="Polar residues" evidence="6">
    <location>
        <begin position="641"/>
        <end position="664"/>
    </location>
</feature>
<name>A0A1A9VZJ8_9MUSC</name>
<evidence type="ECO:0000313" key="9">
    <source>
        <dbReference type="Proteomes" id="UP000091820"/>
    </source>
</evidence>
<evidence type="ECO:0000256" key="1">
    <source>
        <dbReference type="ARBA" id="ARBA00022723"/>
    </source>
</evidence>
<dbReference type="GO" id="GO:0000978">
    <property type="term" value="F:RNA polymerase II cis-regulatory region sequence-specific DNA binding"/>
    <property type="evidence" value="ECO:0007669"/>
    <property type="project" value="TreeGrafter"/>
</dbReference>
<evidence type="ECO:0000313" key="8">
    <source>
        <dbReference type="EnsemblMetazoa" id="GBRI000490-PA"/>
    </source>
</evidence>
<keyword evidence="2" id="KW-0677">Repeat</keyword>
<evidence type="ECO:0000256" key="3">
    <source>
        <dbReference type="ARBA" id="ARBA00022771"/>
    </source>
</evidence>
<dbReference type="PROSITE" id="PS50157">
    <property type="entry name" value="ZINC_FINGER_C2H2_2"/>
    <property type="match status" value="2"/>
</dbReference>
<dbReference type="PANTHER" id="PTHR19818:SF139">
    <property type="entry name" value="PAIR-RULE PROTEIN ODD-PAIRED"/>
    <property type="match status" value="1"/>
</dbReference>
<evidence type="ECO:0000256" key="5">
    <source>
        <dbReference type="PROSITE-ProRule" id="PRU00042"/>
    </source>
</evidence>
<keyword evidence="4" id="KW-0862">Zinc</keyword>
<dbReference type="InterPro" id="IPR013087">
    <property type="entry name" value="Znf_C2H2_type"/>
</dbReference>
<dbReference type="SMART" id="SM00355">
    <property type="entry name" value="ZnF_C2H2"/>
    <property type="match status" value="10"/>
</dbReference>
<accession>A0A1A9VZJ8</accession>
<feature type="region of interest" description="Disordered" evidence="6">
    <location>
        <begin position="634"/>
        <end position="691"/>
    </location>
</feature>
<reference evidence="8" key="2">
    <citation type="submission" date="2020-05" db="UniProtKB">
        <authorList>
            <consortium name="EnsemblMetazoa"/>
        </authorList>
    </citation>
    <scope>IDENTIFICATION</scope>
    <source>
        <strain evidence="8">IAEA</strain>
    </source>
</reference>
<organism evidence="8 9">
    <name type="scientific">Glossina brevipalpis</name>
    <dbReference type="NCBI Taxonomy" id="37001"/>
    <lineage>
        <taxon>Eukaryota</taxon>
        <taxon>Metazoa</taxon>
        <taxon>Ecdysozoa</taxon>
        <taxon>Arthropoda</taxon>
        <taxon>Hexapoda</taxon>
        <taxon>Insecta</taxon>
        <taxon>Pterygota</taxon>
        <taxon>Neoptera</taxon>
        <taxon>Endopterygota</taxon>
        <taxon>Diptera</taxon>
        <taxon>Brachycera</taxon>
        <taxon>Muscomorpha</taxon>
        <taxon>Hippoboscoidea</taxon>
        <taxon>Glossinidae</taxon>
        <taxon>Glossina</taxon>
    </lineage>
</organism>
<feature type="compositionally biased region" description="Basic and acidic residues" evidence="6">
    <location>
        <begin position="310"/>
        <end position="320"/>
    </location>
</feature>
<sequence>MEKAINEKLELLQTYIPFIDFALTFLDHKESDKFQNLKASIINKERLSLDFLIQIEKAIQCQYRKLSDEDIKIPIQIRLVLEKKIVIEEIESSENNNSDDFVFRHMKSNLDTEEMEEEMNVQDSSMLYKRRSDFTNSADYAKSNVRDSTAVVNSEIALPRKTTNSQQEQDADSGIEIIENCPAKHGIQKDGNSANIRAAKVWNTLNKVDRYNLMQLMTTVYDRSINAHPGICTQHAVNTNSVALPYQRKLEKKDGEIDDMRRQKEVEKQITKTGNVGEMEKLESNRKKEAQQQLVAEKQIEEPVIAKEAKNLKSSEKNSKTNEAQQQIVAEKQVKEAEIVKGRENRQLKRKKSEKDETQKQIGKEKQIKERVAAKGKRMIELEKKHNKKDGTGEQNEEPADFKGKKSKKRGQKNEIQQGMEVEISMTDILTTKDTVTRELRKKHNSKDRAPQQMEVQKQIVEAVAAKKTEKLKPKKKDSRKKEVPQQITEENRIKKDVRLKDLKEFKSKKRDSLQQTEFESQTKTSVDNRILKKRGLKRQENKKNEPQIELIEQMETEKRIERSTLQNIKDQKLSKISKVSQKLFTNNEKENSPIDQEKNKTTQTQHFTTSQKKNVDKFDKLFSKMECTKKSNEQIGDCLPNNSNTQGLAISPDQLNNTEPQSDNGKDKRRTRARGRYTEDDTFDSESSGSSFRRNCQLVIDNQPCISLPCLGDIQSQKPKNRSSGLSKLRRRNTVCTEKQAFHAHLVEEGSEIADIHQNEKSTSNVIKDKKRNINHKMTEMNTSFCTLCKTRPYNLVNHYITRHKTESYVSRLTEAQLRDMAINTNFAESKICTNSSFKSYEVTCPFCNDVIIQPFMVLRSHISAHTGEYAYGCSSCSMTKPFRADIKSHQGHAKKCFNANISILYRYPEDALVIYLHYCSLCNYVQMNEANILKHLHEQHSPHDAVQANIKNCILAATRATSDPQLGENIPKSITAQSNLNQLENDASSEKLNCVIENEMDEGLEMPNELLAEAVGMNDFPTREVHHFVNGDRTTPPLSSSYSQFESLPNHVPNDELQRNMSGLVKIVDRPMEGKTCYNEPYAENIVMDNGTTGLQIAEVHWSTKENEATPGINSSTQCVSPLSMDSVQSLKLVSLADEVSSNIIKNISNQRINDSNKRELSQLVVTPDLRKLIDLNENIAKSQLRTLTQSTGVAPDNLYRCLESTCDNVFPSFETWLQHVRVYHDSLLYYCPHCSSVNSEPKPLDLEKFETHFEEHRGHTYICLKCLGTFKYEEELRMHSLITHQYDKWNFEQIRYNDSYCYFVLIQKELYEHRLTFLLRLVELLVSRQRKLKEEKLQHEWVIPKATNWLKNFPLSVCSREITKKCVESGCNFLTTEDDVLSNHLRNEHEIAGHDFSWVQCVFKIEHFESWDPILEHLKLHSDSYVHICCLCSLHHRYRSQLRSHIEQKHDKIMITRGENVFIEVAFVFARGSSCFSTIRNCFCCEKRGKKPDELVSHLMYYHELTLSNYCELCYKCFEDVQSFDDHFKATHDLEKRKLYCKLAFRSNPAVQSIQPFQLQVGNGVDIEDEEAIMCSL</sequence>
<feature type="region of interest" description="Disordered" evidence="6">
    <location>
        <begin position="341"/>
        <end position="548"/>
    </location>
</feature>
<feature type="compositionally biased region" description="Polar residues" evidence="6">
    <location>
        <begin position="1034"/>
        <end position="1049"/>
    </location>
</feature>
<evidence type="ECO:0000259" key="7">
    <source>
        <dbReference type="PROSITE" id="PS50157"/>
    </source>
</evidence>
<feature type="compositionally biased region" description="Polar residues" evidence="6">
    <location>
        <begin position="602"/>
        <end position="612"/>
    </location>
</feature>
<dbReference type="STRING" id="37001.A0A1A9VZJ8"/>
<keyword evidence="3 5" id="KW-0863">Zinc-finger</keyword>
<keyword evidence="1" id="KW-0479">Metal-binding</keyword>
<evidence type="ECO:0000256" key="6">
    <source>
        <dbReference type="SAM" id="MobiDB-lite"/>
    </source>
</evidence>